<name>A0ABQ0C4U5_9PROT</name>
<dbReference type="PANTHER" id="PTHR12049:SF7">
    <property type="entry name" value="PROTEIN ARGININE METHYLTRANSFERASE NDUFAF7, MITOCHONDRIAL"/>
    <property type="match status" value="1"/>
</dbReference>
<proteinExistence type="predicted"/>
<dbReference type="InterPro" id="IPR003788">
    <property type="entry name" value="NDUFAF7"/>
</dbReference>
<dbReference type="InterPro" id="IPR029063">
    <property type="entry name" value="SAM-dependent_MTases_sf"/>
</dbReference>
<comment type="caution">
    <text evidence="3">The sequence shown here is derived from an EMBL/GenBank/DDBJ whole genome shotgun (WGS) entry which is preliminary data.</text>
</comment>
<evidence type="ECO:0000313" key="3">
    <source>
        <dbReference type="EMBL" id="GAB0055896.1"/>
    </source>
</evidence>
<dbReference type="Proteomes" id="UP001628193">
    <property type="component" value="Unassembled WGS sequence"/>
</dbReference>
<organism evidence="3 4">
    <name type="scientific">Candidatus Magnetaquiglobus chichijimensis</name>
    <dbReference type="NCBI Taxonomy" id="3141448"/>
    <lineage>
        <taxon>Bacteria</taxon>
        <taxon>Pseudomonadati</taxon>
        <taxon>Pseudomonadota</taxon>
        <taxon>Magnetococcia</taxon>
        <taxon>Magnetococcales</taxon>
        <taxon>Candidatus Magnetaquicoccaceae</taxon>
        <taxon>Candidatus Magnetaquiglobus</taxon>
    </lineage>
</organism>
<dbReference type="Gene3D" id="3.40.50.12710">
    <property type="match status" value="1"/>
</dbReference>
<keyword evidence="4" id="KW-1185">Reference proteome</keyword>
<keyword evidence="2" id="KW-0808">Transferase</keyword>
<evidence type="ECO:0000313" key="4">
    <source>
        <dbReference type="Proteomes" id="UP001628193"/>
    </source>
</evidence>
<dbReference type="SUPFAM" id="SSF53335">
    <property type="entry name" value="S-adenosyl-L-methionine-dependent methyltransferases"/>
    <property type="match status" value="1"/>
</dbReference>
<dbReference type="InterPro" id="IPR038375">
    <property type="entry name" value="NDUFAF7_sf"/>
</dbReference>
<dbReference type="PANTHER" id="PTHR12049">
    <property type="entry name" value="PROTEIN ARGININE METHYLTRANSFERASE NDUFAF7, MITOCHONDRIAL"/>
    <property type="match status" value="1"/>
</dbReference>
<dbReference type="Pfam" id="PF02636">
    <property type="entry name" value="Methyltransf_28"/>
    <property type="match status" value="1"/>
</dbReference>
<keyword evidence="1" id="KW-0489">Methyltransferase</keyword>
<dbReference type="EMBL" id="BAAFGK010000001">
    <property type="protein sequence ID" value="GAB0055896.1"/>
    <property type="molecule type" value="Genomic_DNA"/>
</dbReference>
<reference evidence="3 4" key="1">
    <citation type="submission" date="2024-09" db="EMBL/GenBank/DDBJ databases">
        <title>Draft genome sequence of Candidatus Magnetaquicoccaceae bacterium FCR-1.</title>
        <authorList>
            <person name="Shimoshige H."/>
            <person name="Shimamura S."/>
            <person name="Taoka A."/>
            <person name="Kobayashi H."/>
            <person name="Maekawa T."/>
        </authorList>
    </citation>
    <scope>NUCLEOTIDE SEQUENCE [LARGE SCALE GENOMIC DNA]</scope>
    <source>
        <strain evidence="3 4">FCR-1</strain>
    </source>
</reference>
<evidence type="ECO:0000256" key="1">
    <source>
        <dbReference type="ARBA" id="ARBA00022603"/>
    </source>
</evidence>
<evidence type="ECO:0000256" key="2">
    <source>
        <dbReference type="ARBA" id="ARBA00022679"/>
    </source>
</evidence>
<evidence type="ECO:0008006" key="5">
    <source>
        <dbReference type="Google" id="ProtNLM"/>
    </source>
</evidence>
<protein>
    <recommendedName>
        <fullName evidence="5">SAM-dependent methyltransferase</fullName>
    </recommendedName>
</protein>
<accession>A0ABQ0C4U5</accession>
<sequence length="388" mass="42725">MKANVTSGEEPIAGVLREAIAGAGGSLPFCRFMELALYHPRHGYYMTGRTRVGRGGDFVTAPELTSLFGELLALQCIEIWQLLGRPALFEVIEMGGGSGRLALDILTTARRFPEFFPALRYGLVEISPDFRDRQERLLQEAGFGPERVAWLAGVPETVADGVILGNEFLDAMPVHWVEMGADGLRELAVTMDRDGGLQNCHREPCEARIAAYFEGAGIGLPVGFRDEVGLAAWDWMADVGMRLRRGVLLMIDYGEVDQDHFGPYRQAGTLVGHRDGERVDDPLRHPGAMDLTAHVNFSAMARAGVAGGLELLGFTTQGWFLQGLGILERLEMAARRMEPEAVERLRKVAMRLLLPDEMGERFKVLAMGRGVGDGVLSGFRLNDQRNRL</sequence>
<gene>
    <name evidence="3" type="ORF">SIID45300_00195</name>
</gene>
<dbReference type="RefSeq" id="WP_420903609.1">
    <property type="nucleotide sequence ID" value="NZ_BAAFGK010000001.1"/>
</dbReference>